<evidence type="ECO:0000256" key="5">
    <source>
        <dbReference type="PROSITE-ProRule" id="PRU00309"/>
    </source>
</evidence>
<accession>A0A6A4WW49</accession>
<feature type="compositionally biased region" description="Polar residues" evidence="7">
    <location>
        <begin position="168"/>
        <end position="186"/>
    </location>
</feature>
<evidence type="ECO:0000259" key="8">
    <source>
        <dbReference type="PROSITE" id="PS50950"/>
    </source>
</evidence>
<dbReference type="EMBL" id="VIIS01000220">
    <property type="protein sequence ID" value="KAF0311716.1"/>
    <property type="molecule type" value="Genomic_DNA"/>
</dbReference>
<evidence type="ECO:0000256" key="6">
    <source>
        <dbReference type="PROSITE-ProRule" id="PRU00497"/>
    </source>
</evidence>
<keyword evidence="1" id="KW-0479">Metal-binding</keyword>
<dbReference type="PROSITE" id="PS51155">
    <property type="entry name" value="CHIT_BIND_RR_2"/>
    <property type="match status" value="1"/>
</dbReference>
<dbReference type="SMART" id="SM00692">
    <property type="entry name" value="DM3"/>
    <property type="match status" value="1"/>
</dbReference>
<evidence type="ECO:0000256" key="4">
    <source>
        <dbReference type="ARBA" id="ARBA00023125"/>
    </source>
</evidence>
<feature type="region of interest" description="Disordered" evidence="7">
    <location>
        <begin position="97"/>
        <end position="117"/>
    </location>
</feature>
<reference evidence="9 10" key="1">
    <citation type="submission" date="2019-07" db="EMBL/GenBank/DDBJ databases">
        <title>Draft genome assembly of a fouling barnacle, Amphibalanus amphitrite (Darwin, 1854): The first reference genome for Thecostraca.</title>
        <authorList>
            <person name="Kim W."/>
        </authorList>
    </citation>
    <scope>NUCLEOTIDE SEQUENCE [LARGE SCALE GENOMIC DNA]</scope>
    <source>
        <strain evidence="9">SNU_AA5</strain>
        <tissue evidence="9">Soma without cirri and trophi</tissue>
    </source>
</reference>
<dbReference type="InterPro" id="IPR026516">
    <property type="entry name" value="THAP1/10"/>
</dbReference>
<proteinExistence type="predicted"/>
<keyword evidence="2 5" id="KW-0863">Zinc-finger</keyword>
<dbReference type="Pfam" id="PF05485">
    <property type="entry name" value="THAP"/>
    <property type="match status" value="1"/>
</dbReference>
<dbReference type="GO" id="GO:0008270">
    <property type="term" value="F:zinc ion binding"/>
    <property type="evidence" value="ECO:0007669"/>
    <property type="project" value="UniProtKB-KW"/>
</dbReference>
<keyword evidence="4 5" id="KW-0238">DNA-binding</keyword>
<keyword evidence="6" id="KW-0193">Cuticle</keyword>
<keyword evidence="10" id="KW-1185">Reference proteome</keyword>
<sequence>MPTSCAAYGCTSRSGKDKVSFYRFPKDNDRLNAWVRATRRKNFVPGAGARICSKHFITGAPVSEKGSPDWVPSVFNFPSSQHASNVGIGGVKRAERAQQRSAQKQHASLHLSASSGDQDEMCTAEEPVSQIIVACLVAVAAAAPQTNYQPNQYSGNPQPLINILSQSFEQDPNTGNYKHSYQQDNGQAAAEEGSVYPGPQPETGSITQQGNFQFVGDDGNTYQISYVASEGGFQPRGAHLPVAPAQIPEYAQLRQEHPELFWAEGQQPQQPTYV</sequence>
<dbReference type="InterPro" id="IPR006612">
    <property type="entry name" value="THAP_Znf"/>
</dbReference>
<feature type="compositionally biased region" description="Polar residues" evidence="7">
    <location>
        <begin position="99"/>
        <end position="116"/>
    </location>
</feature>
<evidence type="ECO:0000256" key="7">
    <source>
        <dbReference type="SAM" id="MobiDB-lite"/>
    </source>
</evidence>
<gene>
    <name evidence="9" type="ORF">FJT64_017559</name>
</gene>
<dbReference type="InterPro" id="IPR000618">
    <property type="entry name" value="Insect_cuticle"/>
</dbReference>
<dbReference type="SUPFAM" id="SSF57716">
    <property type="entry name" value="Glucocorticoid receptor-like (DNA-binding domain)"/>
    <property type="match status" value="1"/>
</dbReference>
<evidence type="ECO:0000256" key="2">
    <source>
        <dbReference type="ARBA" id="ARBA00022771"/>
    </source>
</evidence>
<dbReference type="GO" id="GO:0043565">
    <property type="term" value="F:sequence-specific DNA binding"/>
    <property type="evidence" value="ECO:0007669"/>
    <property type="project" value="InterPro"/>
</dbReference>
<feature type="domain" description="THAP-type" evidence="8">
    <location>
        <begin position="1"/>
        <end position="75"/>
    </location>
</feature>
<dbReference type="PANTHER" id="PTHR46600">
    <property type="entry name" value="THAP DOMAIN-CONTAINING"/>
    <property type="match status" value="1"/>
</dbReference>
<dbReference type="PROSITE" id="PS50950">
    <property type="entry name" value="ZF_THAP"/>
    <property type="match status" value="1"/>
</dbReference>
<dbReference type="GO" id="GO:0042302">
    <property type="term" value="F:structural constituent of cuticle"/>
    <property type="evidence" value="ECO:0007669"/>
    <property type="project" value="UniProtKB-UniRule"/>
</dbReference>
<comment type="caution">
    <text evidence="9">The sequence shown here is derived from an EMBL/GenBank/DDBJ whole genome shotgun (WGS) entry which is preliminary data.</text>
</comment>
<evidence type="ECO:0000313" key="10">
    <source>
        <dbReference type="Proteomes" id="UP000440578"/>
    </source>
</evidence>
<dbReference type="AlphaFoldDB" id="A0A6A4WW49"/>
<name>A0A6A4WW49_AMPAM</name>
<dbReference type="PANTHER" id="PTHR46600:SF11">
    <property type="entry name" value="THAP DOMAIN-CONTAINING PROTEIN 10"/>
    <property type="match status" value="1"/>
</dbReference>
<keyword evidence="3" id="KW-0862">Zinc</keyword>
<dbReference type="SMART" id="SM00980">
    <property type="entry name" value="THAP"/>
    <property type="match status" value="1"/>
</dbReference>
<dbReference type="Pfam" id="PF00379">
    <property type="entry name" value="Chitin_bind_4"/>
    <property type="match status" value="1"/>
</dbReference>
<organism evidence="9 10">
    <name type="scientific">Amphibalanus amphitrite</name>
    <name type="common">Striped barnacle</name>
    <name type="synonym">Balanus amphitrite</name>
    <dbReference type="NCBI Taxonomy" id="1232801"/>
    <lineage>
        <taxon>Eukaryota</taxon>
        <taxon>Metazoa</taxon>
        <taxon>Ecdysozoa</taxon>
        <taxon>Arthropoda</taxon>
        <taxon>Crustacea</taxon>
        <taxon>Multicrustacea</taxon>
        <taxon>Cirripedia</taxon>
        <taxon>Thoracica</taxon>
        <taxon>Thoracicalcarea</taxon>
        <taxon>Balanomorpha</taxon>
        <taxon>Balanoidea</taxon>
        <taxon>Balanidae</taxon>
        <taxon>Amphibalaninae</taxon>
        <taxon>Amphibalanus</taxon>
    </lineage>
</organism>
<evidence type="ECO:0000313" key="9">
    <source>
        <dbReference type="EMBL" id="KAF0311716.1"/>
    </source>
</evidence>
<feature type="region of interest" description="Disordered" evidence="7">
    <location>
        <begin position="168"/>
        <end position="209"/>
    </location>
</feature>
<evidence type="ECO:0000256" key="3">
    <source>
        <dbReference type="ARBA" id="ARBA00022833"/>
    </source>
</evidence>
<evidence type="ECO:0000256" key="1">
    <source>
        <dbReference type="ARBA" id="ARBA00022723"/>
    </source>
</evidence>
<dbReference type="Proteomes" id="UP000440578">
    <property type="component" value="Unassembled WGS sequence"/>
</dbReference>
<dbReference type="PRINTS" id="PR00947">
    <property type="entry name" value="CUTICLE"/>
</dbReference>
<dbReference type="Gene3D" id="6.20.210.20">
    <property type="entry name" value="THAP domain"/>
    <property type="match status" value="1"/>
</dbReference>
<protein>
    <submittedName>
        <fullName evidence="9">THAP domain-containing protein 2</fullName>
    </submittedName>
</protein>
<dbReference type="OrthoDB" id="6366518at2759"/>
<dbReference type="InterPro" id="IPR038441">
    <property type="entry name" value="THAP_Znf_sf"/>
</dbReference>